<evidence type="ECO:0000313" key="6">
    <source>
        <dbReference type="Proteomes" id="UP000242287"/>
    </source>
</evidence>
<sequence length="625" mass="71114">MDCADQRRKGRSDVQDLSHTQALPTEPTPHMAESQAVPDSDYKWVVVKVINATNLPLSKTLRRMPSAYVRLKFGPESLRTSIVSRSKSPFWDQQFPPETSAKTDVLGQPQILLHIFLIIHTMIMAGADITIPLEHGARFTVHFREMTLSEHAEDSMNKLEKVEEALTEASTQHGSLHLEQSSMAICQAVLKIGTYFAEFHPYAKFAWGILSFGFQMVLSQKTREDKVVRLIQRMKDMYDVVQTVQGIKVLPYVKEVINQILGLTVQFGYFLQDYSKNSTTGHVIKDVVSNIDDKIALMQDMLDQLHRGLDIRLNIQSITMLADISKKVDLAYLNTMLKPTSMETYNRDICHPETRKEWINYIQQWITDPLSKRNVLWIHGPAGIGKSTLSTRMADMFLRYGLLCAFIFFNRFEEKKGSPSILIRTLAYKLATYNSEAAMAISDALKTMPHIIEASHEIQFQRLLHWPLENVSWNLGHTVIVIDAFDECGTSKERSSLVKLLSTWFREMDSTIQVLLTSCSEPDLLYEFIEHPSVESYPLNPQDPDNLNDIVIYVQSKMEDIQKSNKDQLSSDWPGEESISKLVDLASGLFIWASTICSYIQGNEPDTRLKRILALKDTVVSLGSL</sequence>
<dbReference type="SUPFAM" id="SSF49562">
    <property type="entry name" value="C2 domain (Calcium/lipid-binding domain, CaLB)"/>
    <property type="match status" value="1"/>
</dbReference>
<dbReference type="AlphaFoldDB" id="A0A2A9NQL9"/>
<feature type="domain" description="NACHT" evidence="4">
    <location>
        <begin position="374"/>
        <end position="518"/>
    </location>
</feature>
<keyword evidence="6" id="KW-1185">Reference proteome</keyword>
<dbReference type="Proteomes" id="UP000242287">
    <property type="component" value="Unassembled WGS sequence"/>
</dbReference>
<dbReference type="PANTHER" id="PTHR10039">
    <property type="entry name" value="AMELOGENIN"/>
    <property type="match status" value="1"/>
</dbReference>
<dbReference type="Gene3D" id="3.40.50.300">
    <property type="entry name" value="P-loop containing nucleotide triphosphate hydrolases"/>
    <property type="match status" value="1"/>
</dbReference>
<dbReference type="PROSITE" id="PS50837">
    <property type="entry name" value="NACHT"/>
    <property type="match status" value="1"/>
</dbReference>
<dbReference type="Pfam" id="PF24809">
    <property type="entry name" value="DUF7708"/>
    <property type="match status" value="1"/>
</dbReference>
<dbReference type="InterPro" id="IPR000008">
    <property type="entry name" value="C2_dom"/>
</dbReference>
<dbReference type="Pfam" id="PF24883">
    <property type="entry name" value="NPHP3_N"/>
    <property type="match status" value="1"/>
</dbReference>
<evidence type="ECO:0000256" key="2">
    <source>
        <dbReference type="SAM" id="MobiDB-lite"/>
    </source>
</evidence>
<dbReference type="InterPro" id="IPR027417">
    <property type="entry name" value="P-loop_NTPase"/>
</dbReference>
<feature type="compositionally biased region" description="Basic and acidic residues" evidence="2">
    <location>
        <begin position="1"/>
        <end position="16"/>
    </location>
</feature>
<dbReference type="PANTHER" id="PTHR10039:SF17">
    <property type="entry name" value="FUNGAL STAND N-TERMINAL GOODBYE DOMAIN-CONTAINING PROTEIN-RELATED"/>
    <property type="match status" value="1"/>
</dbReference>
<protein>
    <submittedName>
        <fullName evidence="5">Uncharacterized protein</fullName>
    </submittedName>
</protein>
<dbReference type="OrthoDB" id="163438at2759"/>
<gene>
    <name evidence="5" type="ORF">AMATHDRAFT_46960</name>
</gene>
<evidence type="ECO:0000313" key="5">
    <source>
        <dbReference type="EMBL" id="PFH51614.1"/>
    </source>
</evidence>
<dbReference type="SUPFAM" id="SSF52540">
    <property type="entry name" value="P-loop containing nucleoside triphosphate hydrolases"/>
    <property type="match status" value="1"/>
</dbReference>
<feature type="region of interest" description="Disordered" evidence="2">
    <location>
        <begin position="1"/>
        <end position="36"/>
    </location>
</feature>
<dbReference type="Gene3D" id="2.60.40.150">
    <property type="entry name" value="C2 domain"/>
    <property type="match status" value="1"/>
</dbReference>
<dbReference type="PROSITE" id="PS50004">
    <property type="entry name" value="C2"/>
    <property type="match status" value="1"/>
</dbReference>
<feature type="domain" description="C2" evidence="3">
    <location>
        <begin position="23"/>
        <end position="156"/>
    </location>
</feature>
<name>A0A2A9NQL9_9AGAR</name>
<evidence type="ECO:0000256" key="1">
    <source>
        <dbReference type="ARBA" id="ARBA00022737"/>
    </source>
</evidence>
<dbReference type="InterPro" id="IPR056884">
    <property type="entry name" value="NPHP3-like_N"/>
</dbReference>
<accession>A0A2A9NQL9</accession>
<dbReference type="EMBL" id="KZ301986">
    <property type="protein sequence ID" value="PFH51614.1"/>
    <property type="molecule type" value="Genomic_DNA"/>
</dbReference>
<evidence type="ECO:0000259" key="4">
    <source>
        <dbReference type="PROSITE" id="PS50837"/>
    </source>
</evidence>
<dbReference type="InterPro" id="IPR035892">
    <property type="entry name" value="C2_domain_sf"/>
</dbReference>
<proteinExistence type="predicted"/>
<evidence type="ECO:0000259" key="3">
    <source>
        <dbReference type="PROSITE" id="PS50004"/>
    </source>
</evidence>
<keyword evidence="1" id="KW-0677">Repeat</keyword>
<reference evidence="5 6" key="1">
    <citation type="submission" date="2014-02" db="EMBL/GenBank/DDBJ databases">
        <title>Transposable element dynamics among asymbiotic and ectomycorrhizal Amanita fungi.</title>
        <authorList>
            <consortium name="DOE Joint Genome Institute"/>
            <person name="Hess J."/>
            <person name="Skrede I."/>
            <person name="Wolfe B."/>
            <person name="LaButti K."/>
            <person name="Ohm R.A."/>
            <person name="Grigoriev I.V."/>
            <person name="Pringle A."/>
        </authorList>
    </citation>
    <scope>NUCLEOTIDE SEQUENCE [LARGE SCALE GENOMIC DNA]</scope>
    <source>
        <strain evidence="5 6">SKay4041</strain>
    </source>
</reference>
<dbReference type="InterPro" id="IPR056125">
    <property type="entry name" value="DUF7708"/>
</dbReference>
<dbReference type="Pfam" id="PF00168">
    <property type="entry name" value="C2"/>
    <property type="match status" value="1"/>
</dbReference>
<dbReference type="CDD" id="cd00030">
    <property type="entry name" value="C2"/>
    <property type="match status" value="1"/>
</dbReference>
<organism evidence="5 6">
    <name type="scientific">Amanita thiersii Skay4041</name>
    <dbReference type="NCBI Taxonomy" id="703135"/>
    <lineage>
        <taxon>Eukaryota</taxon>
        <taxon>Fungi</taxon>
        <taxon>Dikarya</taxon>
        <taxon>Basidiomycota</taxon>
        <taxon>Agaricomycotina</taxon>
        <taxon>Agaricomycetes</taxon>
        <taxon>Agaricomycetidae</taxon>
        <taxon>Agaricales</taxon>
        <taxon>Pluteineae</taxon>
        <taxon>Amanitaceae</taxon>
        <taxon>Amanita</taxon>
    </lineage>
</organism>
<dbReference type="InterPro" id="IPR007111">
    <property type="entry name" value="NACHT_NTPase"/>
</dbReference>